<dbReference type="AlphaFoldDB" id="A0A1U9KH63"/>
<evidence type="ECO:0000313" key="1">
    <source>
        <dbReference type="EMBL" id="AQS85141.1"/>
    </source>
</evidence>
<dbReference type="RefSeq" id="WP_077813187.1">
    <property type="nucleotide sequence ID" value="NZ_CP014692.1"/>
</dbReference>
<dbReference type="STRING" id="435.A0U92_10505"/>
<name>A0A1U9KH63_ACEAC</name>
<organism evidence="1 2">
    <name type="scientific">Acetobacter aceti</name>
    <dbReference type="NCBI Taxonomy" id="435"/>
    <lineage>
        <taxon>Bacteria</taxon>
        <taxon>Pseudomonadati</taxon>
        <taxon>Pseudomonadota</taxon>
        <taxon>Alphaproteobacteria</taxon>
        <taxon>Acetobacterales</taxon>
        <taxon>Acetobacteraceae</taxon>
        <taxon>Acetobacter</taxon>
        <taxon>Acetobacter subgen. Acetobacter</taxon>
    </lineage>
</organism>
<dbReference type="KEGG" id="aace:A0U92_10505"/>
<dbReference type="EMBL" id="CP014692">
    <property type="protein sequence ID" value="AQS85141.1"/>
    <property type="molecule type" value="Genomic_DNA"/>
</dbReference>
<dbReference type="Proteomes" id="UP000188937">
    <property type="component" value="Chromosome"/>
</dbReference>
<protein>
    <submittedName>
        <fullName evidence="1">Uncharacterized protein</fullName>
    </submittedName>
</protein>
<reference evidence="1 2" key="1">
    <citation type="submission" date="2016-03" db="EMBL/GenBank/DDBJ databases">
        <title>Acetic acid bacteria sequencing.</title>
        <authorList>
            <person name="Brandt J."/>
            <person name="Jakob F."/>
            <person name="Vogel R.F."/>
        </authorList>
    </citation>
    <scope>NUCLEOTIDE SEQUENCE [LARGE SCALE GENOMIC DNA]</scope>
    <source>
        <strain evidence="1 2">TMW2.1153</strain>
    </source>
</reference>
<evidence type="ECO:0000313" key="2">
    <source>
        <dbReference type="Proteomes" id="UP000188937"/>
    </source>
</evidence>
<proteinExistence type="predicted"/>
<sequence>MIETYTEMKNDGTFVVERMGLSYEEYHEDKECLLEDLKIELKEDTQIQVDNDYWSSVTSPSVEVDYWFWRIEIDQSQVDKILHAKLKWK</sequence>
<accession>A0A1U9KH63</accession>
<gene>
    <name evidence="1" type="ORF">A0U92_10505</name>
</gene>
<keyword evidence="2" id="KW-1185">Reference proteome</keyword>